<evidence type="ECO:0000256" key="7">
    <source>
        <dbReference type="PROSITE-ProRule" id="PRU00221"/>
    </source>
</evidence>
<evidence type="ECO:0000313" key="11">
    <source>
        <dbReference type="EMBL" id="KAF7189906.1"/>
    </source>
</evidence>
<dbReference type="InterPro" id="IPR006595">
    <property type="entry name" value="CTLH_C"/>
</dbReference>
<feature type="compositionally biased region" description="Polar residues" evidence="8">
    <location>
        <begin position="1"/>
        <end position="41"/>
    </location>
</feature>
<feature type="region of interest" description="Disordered" evidence="8">
    <location>
        <begin position="1"/>
        <end position="46"/>
    </location>
</feature>
<dbReference type="Gene3D" id="2.130.10.10">
    <property type="entry name" value="YVTN repeat-like/Quinoprotein amine dehydrogenase"/>
    <property type="match status" value="1"/>
</dbReference>
<keyword evidence="6 9" id="KW-0472">Membrane</keyword>
<dbReference type="CDD" id="cd09299">
    <property type="entry name" value="TDT"/>
    <property type="match status" value="1"/>
</dbReference>
<accession>A0A8H6RH19</accession>
<keyword evidence="12" id="KW-1185">Reference proteome</keyword>
<dbReference type="GO" id="GO:0034657">
    <property type="term" value="C:GID complex"/>
    <property type="evidence" value="ECO:0007669"/>
    <property type="project" value="TreeGrafter"/>
</dbReference>
<sequence length="1159" mass="128027">MRLDSTDISQRQQRPSTNGSSQNGSSPHTNGSVKSETNGFHTNGHADGAAIVHNKEPFFGHDREQVTRILLQTLTDLGYQRSAEHLSRESGYELEIPSVAAFRNAVLSGDWEEAESLLFGSEAAELDGGVPLGNGHSSSPTWRKAGGLSSGTQNGFSQRALPLTEDASVLWLKFLLRQQKYLELLERRDTNAALSVLRSELTPLKTDTNRLHFLSSLVMCHSAADLRSTAEWDGSEGESRSNLLSDVSRFISPSVMIPEHRLAQLLNAVQETQILECRYHNTTAQPSLYTDHECSADDFPLHQQIELRNHSDEVWFLEFSHDGTMLATAGKDGLVVVYDTVKWRPLHEFREHERSPLSGAANSAGTADNNRGICYVAFSPDDQHLISCSQNNEFVVVNVHTGQRVCHADHFDYPVTTAAWLPDSQTFVVGTQGSRRPLGLYSLQQASGSSSNGGVLRNPEIHSWRDPPWEISQKDNITSFRITDCAVTTDGKRMVATTIDNRIMLYSLDPDVRYCKVGEWQMEDRLTSINFSDDGELMLVNMNEGRVLALDSETGEIVQRYDGARQREFVIRSAFGGAGQGFVISGSEDSRVYIWRRQTGANVAALDAHHPGTVNAVAWHPKNPGVFASAGDDRKLDICNGTAIGGVWSIIKWRIKTIQWRAWTISNVVSLASGMTSVANLFDAYSSKTALKHRDPRLPPRPSTFPIRGDMPENGDRNPPPDNHSNSGHQLQERIAPWRLALKSFSSQWFLIPQGTGILSLILHQLHYQFYGLARISQVVWVLNICLLSSFLLIYMTRAILYPKFVANQLCTNIMETSCLASISISFTTIIQMLVINLTIDRGQGWGVAAYGLWWVNLIMAVLCTIGIPYIITRMEAPGIDAVPPGILLPLISALTAAAGGGVICRYGELSADMQVPVILISYLLIGMALPTSLVVDSVVLVRLLDKAFPMHTNVYQLMILCGPLGQGGFALMILGQVVERSADANLFLLGVDGSRVVGYVSQFAGLVTWGYGIFWWGYAVLAVLHQLLQSPRDILKWDQTLAIWSMVFPVGVFTNGAIELGLILKAKTFWVFSTILTVALVLLWLVEVGVTITGVFKGKILGLDRGWKGEYFVNSAGSREKEYRDRHEMENGSSSYLRQGSINGSAEHHGIGMRHRSG</sequence>
<dbReference type="InterPro" id="IPR038665">
    <property type="entry name" value="Voltage-dep_anion_channel_sf"/>
</dbReference>
<dbReference type="SUPFAM" id="SSF50978">
    <property type="entry name" value="WD40 repeat-like"/>
    <property type="match status" value="1"/>
</dbReference>
<dbReference type="GO" id="GO:0043161">
    <property type="term" value="P:proteasome-mediated ubiquitin-dependent protein catabolic process"/>
    <property type="evidence" value="ECO:0007669"/>
    <property type="project" value="TreeGrafter"/>
</dbReference>
<evidence type="ECO:0000256" key="9">
    <source>
        <dbReference type="SAM" id="Phobius"/>
    </source>
</evidence>
<organism evidence="11 12">
    <name type="scientific">Pseudocercospora fuligena</name>
    <dbReference type="NCBI Taxonomy" id="685502"/>
    <lineage>
        <taxon>Eukaryota</taxon>
        <taxon>Fungi</taxon>
        <taxon>Dikarya</taxon>
        <taxon>Ascomycota</taxon>
        <taxon>Pezizomycotina</taxon>
        <taxon>Dothideomycetes</taxon>
        <taxon>Dothideomycetidae</taxon>
        <taxon>Mycosphaerellales</taxon>
        <taxon>Mycosphaerellaceae</taxon>
        <taxon>Pseudocercospora</taxon>
    </lineage>
</organism>
<dbReference type="PANTHER" id="PTHR22838">
    <property type="entry name" value="WD REPEAT PROTEIN 26-RELATED"/>
    <property type="match status" value="1"/>
</dbReference>
<keyword evidence="3 9" id="KW-0812">Transmembrane</keyword>
<feature type="region of interest" description="Disordered" evidence="8">
    <location>
        <begin position="129"/>
        <end position="149"/>
    </location>
</feature>
<feature type="transmembrane region" description="Helical" evidence="9">
    <location>
        <begin position="1014"/>
        <end position="1030"/>
    </location>
</feature>
<dbReference type="PROSITE" id="PS50082">
    <property type="entry name" value="WD_REPEATS_2"/>
    <property type="match status" value="1"/>
</dbReference>
<feature type="transmembrane region" description="Helical" evidence="9">
    <location>
        <begin position="821"/>
        <end position="840"/>
    </location>
</feature>
<dbReference type="Gene3D" id="1.50.10.150">
    <property type="entry name" value="Voltage-dependent anion channel"/>
    <property type="match status" value="1"/>
</dbReference>
<dbReference type="PROSITE" id="PS50897">
    <property type="entry name" value="CTLH"/>
    <property type="match status" value="1"/>
</dbReference>
<protein>
    <submittedName>
        <fullName evidence="11">WD repeat-containing protein</fullName>
    </submittedName>
</protein>
<feature type="repeat" description="WD" evidence="7">
    <location>
        <begin position="307"/>
        <end position="339"/>
    </location>
</feature>
<dbReference type="PANTHER" id="PTHR22838:SF0">
    <property type="entry name" value="WD REPEAT-CONTAINING PROTEIN 26"/>
    <property type="match status" value="1"/>
</dbReference>
<feature type="transmembrane region" description="Helical" evidence="9">
    <location>
        <begin position="956"/>
        <end position="975"/>
    </location>
</feature>
<evidence type="ECO:0000259" key="10">
    <source>
        <dbReference type="PROSITE" id="PS50897"/>
    </source>
</evidence>
<dbReference type="GO" id="GO:0016020">
    <property type="term" value="C:membrane"/>
    <property type="evidence" value="ECO:0007669"/>
    <property type="project" value="UniProtKB-SubCell"/>
</dbReference>
<feature type="region of interest" description="Disordered" evidence="8">
    <location>
        <begin position="692"/>
        <end position="729"/>
    </location>
</feature>
<feature type="transmembrane region" description="Helical" evidence="9">
    <location>
        <begin position="1071"/>
        <end position="1097"/>
    </location>
</feature>
<evidence type="ECO:0000256" key="8">
    <source>
        <dbReference type="SAM" id="MobiDB-lite"/>
    </source>
</evidence>
<evidence type="ECO:0000256" key="1">
    <source>
        <dbReference type="ARBA" id="ARBA00004141"/>
    </source>
</evidence>
<gene>
    <name evidence="11" type="ORF">HII31_08728</name>
</gene>
<dbReference type="InterPro" id="IPR036322">
    <property type="entry name" value="WD40_repeat_dom_sf"/>
</dbReference>
<feature type="domain" description="CTLH" evidence="10">
    <location>
        <begin position="95"/>
        <end position="192"/>
    </location>
</feature>
<feature type="transmembrane region" description="Helical" evidence="9">
    <location>
        <begin position="917"/>
        <end position="936"/>
    </location>
</feature>
<evidence type="ECO:0000256" key="5">
    <source>
        <dbReference type="ARBA" id="ARBA00022989"/>
    </source>
</evidence>
<dbReference type="Pfam" id="PF23627">
    <property type="entry name" value="LisH_WDR26"/>
    <property type="match status" value="1"/>
</dbReference>
<feature type="transmembrane region" description="Helical" evidence="9">
    <location>
        <begin position="779"/>
        <end position="801"/>
    </location>
</feature>
<dbReference type="SMART" id="SM00668">
    <property type="entry name" value="CTLH"/>
    <property type="match status" value="1"/>
</dbReference>
<dbReference type="Proteomes" id="UP000660729">
    <property type="component" value="Unassembled WGS sequence"/>
</dbReference>
<dbReference type="PROSITE" id="PS50294">
    <property type="entry name" value="WD_REPEATS_REGION"/>
    <property type="match status" value="1"/>
</dbReference>
<keyword evidence="5 9" id="KW-1133">Transmembrane helix</keyword>
<dbReference type="InterPro" id="IPR015943">
    <property type="entry name" value="WD40/YVTN_repeat-like_dom_sf"/>
</dbReference>
<evidence type="ECO:0000256" key="2">
    <source>
        <dbReference type="ARBA" id="ARBA00022574"/>
    </source>
</evidence>
<proteinExistence type="predicted"/>
<dbReference type="GO" id="GO:0055085">
    <property type="term" value="P:transmembrane transport"/>
    <property type="evidence" value="ECO:0007669"/>
    <property type="project" value="InterPro"/>
</dbReference>
<comment type="subcellular location">
    <subcellularLocation>
        <location evidence="1">Membrane</location>
        <topology evidence="1">Multi-pass membrane protein</topology>
    </subcellularLocation>
</comment>
<name>A0A8H6RH19_9PEZI</name>
<dbReference type="InterPro" id="IPR004695">
    <property type="entry name" value="SLAC1/Mae1/Ssu1/TehA"/>
</dbReference>
<dbReference type="OrthoDB" id="972532at2759"/>
<feature type="transmembrane region" description="Helical" evidence="9">
    <location>
        <begin position="852"/>
        <end position="872"/>
    </location>
</feature>
<keyword evidence="4" id="KW-0677">Repeat</keyword>
<feature type="compositionally biased region" description="Polar residues" evidence="8">
    <location>
        <begin position="1132"/>
        <end position="1145"/>
    </location>
</feature>
<feature type="transmembrane region" description="Helical" evidence="9">
    <location>
        <begin position="1042"/>
        <end position="1065"/>
    </location>
</feature>
<dbReference type="Pfam" id="PF00400">
    <property type="entry name" value="WD40"/>
    <property type="match status" value="3"/>
</dbReference>
<dbReference type="SMART" id="SM00320">
    <property type="entry name" value="WD40"/>
    <property type="match status" value="6"/>
</dbReference>
<evidence type="ECO:0000313" key="12">
    <source>
        <dbReference type="Proteomes" id="UP000660729"/>
    </source>
</evidence>
<dbReference type="InterPro" id="IPR051350">
    <property type="entry name" value="WD_repeat-ST_regulator"/>
</dbReference>
<keyword evidence="2 7" id="KW-0853">WD repeat</keyword>
<evidence type="ECO:0000256" key="3">
    <source>
        <dbReference type="ARBA" id="ARBA00022692"/>
    </source>
</evidence>
<evidence type="ECO:0000256" key="4">
    <source>
        <dbReference type="ARBA" id="ARBA00022737"/>
    </source>
</evidence>
<feature type="region of interest" description="Disordered" evidence="8">
    <location>
        <begin position="1124"/>
        <end position="1159"/>
    </location>
</feature>
<dbReference type="InterPro" id="IPR001680">
    <property type="entry name" value="WD40_rpt"/>
</dbReference>
<comment type="caution">
    <text evidence="11">The sequence shown here is derived from an EMBL/GenBank/DDBJ whole genome shotgun (WGS) entry which is preliminary data.</text>
</comment>
<feature type="transmembrane region" description="Helical" evidence="9">
    <location>
        <begin position="887"/>
        <end position="905"/>
    </location>
</feature>
<dbReference type="AlphaFoldDB" id="A0A8H6RH19"/>
<dbReference type="Pfam" id="PF03595">
    <property type="entry name" value="SLAC1"/>
    <property type="match status" value="1"/>
</dbReference>
<reference evidence="11" key="1">
    <citation type="submission" date="2020-04" db="EMBL/GenBank/DDBJ databases">
        <title>Draft genome resource of the tomato pathogen Pseudocercospora fuligena.</title>
        <authorList>
            <person name="Zaccaron A."/>
        </authorList>
    </citation>
    <scope>NUCLEOTIDE SEQUENCE</scope>
    <source>
        <strain evidence="11">PF001</strain>
    </source>
</reference>
<evidence type="ECO:0000256" key="6">
    <source>
        <dbReference type="ARBA" id="ARBA00023136"/>
    </source>
</evidence>
<dbReference type="EMBL" id="JABCIY010000177">
    <property type="protein sequence ID" value="KAF7189906.1"/>
    <property type="molecule type" value="Genomic_DNA"/>
</dbReference>